<evidence type="ECO:0000313" key="8">
    <source>
        <dbReference type="EMBL" id="QCA28591.1"/>
    </source>
</evidence>
<evidence type="ECO:0000256" key="4">
    <source>
        <dbReference type="ARBA" id="ARBA00022801"/>
    </source>
</evidence>
<keyword evidence="4 6" id="KW-0378">Hydrolase</keyword>
<keyword evidence="3 6" id="KW-0479">Metal-binding</keyword>
<accession>A0AAJ5EDT7</accession>
<dbReference type="NCBIfam" id="TIGR00857">
    <property type="entry name" value="pyrC_multi"/>
    <property type="match status" value="1"/>
</dbReference>
<comment type="catalytic activity">
    <reaction evidence="6">
        <text>(S)-dihydroorotate + H2O = N-carbamoyl-L-aspartate + H(+)</text>
        <dbReference type="Rhea" id="RHEA:24296"/>
        <dbReference type="ChEBI" id="CHEBI:15377"/>
        <dbReference type="ChEBI" id="CHEBI:15378"/>
        <dbReference type="ChEBI" id="CHEBI:30864"/>
        <dbReference type="ChEBI" id="CHEBI:32814"/>
        <dbReference type="EC" id="3.5.2.3"/>
    </reaction>
</comment>
<feature type="binding site" evidence="6">
    <location>
        <begin position="65"/>
        <end position="67"/>
    </location>
    <ligand>
        <name>substrate</name>
    </ligand>
</feature>
<feature type="binding site" evidence="6">
    <location>
        <position position="155"/>
    </location>
    <ligand>
        <name>Zn(2+)</name>
        <dbReference type="ChEBI" id="CHEBI:29105"/>
        <label>1</label>
    </ligand>
</feature>
<feature type="binding site" evidence="6">
    <location>
        <position position="97"/>
    </location>
    <ligand>
        <name>substrate</name>
    </ligand>
</feature>
<comment type="pathway">
    <text evidence="6">Pyrimidine metabolism; UMP biosynthesis via de novo pathway; (S)-dihydroorotate from bicarbonate: step 3/3.</text>
</comment>
<dbReference type="InterPro" id="IPR024403">
    <property type="entry name" value="DHOase_cat"/>
</dbReference>
<dbReference type="RefSeq" id="WP_135254807.1">
    <property type="nucleotide sequence ID" value="NZ_CP038865.1"/>
</dbReference>
<evidence type="ECO:0000256" key="5">
    <source>
        <dbReference type="ARBA" id="ARBA00022975"/>
    </source>
</evidence>
<feature type="binding site" evidence="6">
    <location>
        <position position="155"/>
    </location>
    <ligand>
        <name>Zn(2+)</name>
        <dbReference type="ChEBI" id="CHEBI:29105"/>
        <label>2</label>
    </ligand>
</feature>
<dbReference type="Gene3D" id="2.30.40.10">
    <property type="entry name" value="Urease, subunit C, domain 1"/>
    <property type="match status" value="1"/>
</dbReference>
<keyword evidence="6" id="KW-0862">Zinc</keyword>
<dbReference type="InterPro" id="IPR032466">
    <property type="entry name" value="Metal_Hydrolase"/>
</dbReference>
<evidence type="ECO:0000256" key="6">
    <source>
        <dbReference type="HAMAP-Rule" id="MF_00220"/>
    </source>
</evidence>
<dbReference type="GO" id="GO:0006145">
    <property type="term" value="P:purine nucleobase catabolic process"/>
    <property type="evidence" value="ECO:0007669"/>
    <property type="project" value="TreeGrafter"/>
</dbReference>
<dbReference type="PANTHER" id="PTHR43668:SF2">
    <property type="entry name" value="ALLANTOINASE"/>
    <property type="match status" value="1"/>
</dbReference>
<proteinExistence type="inferred from homology"/>
<feature type="binding site" evidence="6">
    <location>
        <position position="65"/>
    </location>
    <ligand>
        <name>Zn(2+)</name>
        <dbReference type="ChEBI" id="CHEBI:29105"/>
        <label>1</label>
    </ligand>
</feature>
<feature type="domain" description="Dihydroorotase catalytic" evidence="7">
    <location>
        <begin position="52"/>
        <end position="241"/>
    </location>
</feature>
<evidence type="ECO:0000313" key="9">
    <source>
        <dbReference type="EMBL" id="TFZ40601.1"/>
    </source>
</evidence>
<feature type="binding site" evidence="6">
    <location>
        <position position="312"/>
    </location>
    <ligand>
        <name>substrate</name>
    </ligand>
</feature>
<comment type="similarity">
    <text evidence="2 6">Belongs to the metallo-dependent hydrolases superfamily. DHOase family. Class I DHOase subfamily.</text>
</comment>
<evidence type="ECO:0000256" key="1">
    <source>
        <dbReference type="ARBA" id="ARBA00002368"/>
    </source>
</evidence>
<comment type="cofactor">
    <cofactor evidence="6">
        <name>Zn(2+)</name>
        <dbReference type="ChEBI" id="CHEBI:29105"/>
    </cofactor>
    <text evidence="6">Binds 2 Zn(2+) ions per subunit.</text>
</comment>
<dbReference type="PROSITE" id="PS00482">
    <property type="entry name" value="DIHYDROOROTASE_1"/>
    <property type="match status" value="1"/>
</dbReference>
<dbReference type="InterPro" id="IPR050138">
    <property type="entry name" value="DHOase/Allantoinase_Hydrolase"/>
</dbReference>
<dbReference type="EMBL" id="CP038865">
    <property type="protein sequence ID" value="QCA28591.1"/>
    <property type="molecule type" value="Genomic_DNA"/>
</dbReference>
<dbReference type="Pfam" id="PF12890">
    <property type="entry name" value="DHOase"/>
    <property type="match status" value="1"/>
</dbReference>
<dbReference type="CDD" id="cd01317">
    <property type="entry name" value="DHOase_IIa"/>
    <property type="match status" value="1"/>
</dbReference>
<gene>
    <name evidence="6" type="primary">pyrC</name>
    <name evidence="9" type="ORF">E4031_07375</name>
    <name evidence="8" type="ORF">E4Z98_04400</name>
</gene>
<evidence type="ECO:0000256" key="2">
    <source>
        <dbReference type="ARBA" id="ARBA00010286"/>
    </source>
</evidence>
<feature type="binding site" evidence="6">
    <location>
        <position position="281"/>
    </location>
    <ligand>
        <name>substrate</name>
    </ligand>
</feature>
<feature type="binding site" evidence="6">
    <location>
        <position position="235"/>
    </location>
    <ligand>
        <name>Zn(2+)</name>
        <dbReference type="ChEBI" id="CHEBI:29105"/>
        <label>2</label>
    </ligand>
</feature>
<reference evidence="9 11" key="1">
    <citation type="submission" date="2019-03" db="EMBL/GenBank/DDBJ databases">
        <title>Vagococcus sp. was isolated fron gut of Carduelis flavirostris.</title>
        <authorList>
            <person name="Ge Y."/>
        </authorList>
    </citation>
    <scope>NUCLEOTIDE SEQUENCE [LARGE SCALE GENOMIC DNA]</scope>
    <source>
        <strain evidence="9 11">CF-210</strain>
    </source>
</reference>
<dbReference type="HAMAP" id="MF_00220_B">
    <property type="entry name" value="PyrC_classI_B"/>
    <property type="match status" value="1"/>
</dbReference>
<keyword evidence="5 6" id="KW-0665">Pyrimidine biosynthesis</keyword>
<dbReference type="Proteomes" id="UP000296883">
    <property type="component" value="Chromosome"/>
</dbReference>
<feature type="binding site" evidence="6">
    <location>
        <begin position="326"/>
        <end position="327"/>
    </location>
    <ligand>
        <name>substrate</name>
    </ligand>
</feature>
<dbReference type="EC" id="3.5.2.3" evidence="6"/>
<organism evidence="9 11">
    <name type="scientific">Vagococcus xieshaowenii</name>
    <dbReference type="NCBI Taxonomy" id="2562451"/>
    <lineage>
        <taxon>Bacteria</taxon>
        <taxon>Bacillati</taxon>
        <taxon>Bacillota</taxon>
        <taxon>Bacilli</taxon>
        <taxon>Lactobacillales</taxon>
        <taxon>Enterococcaceae</taxon>
        <taxon>Vagococcus</taxon>
    </lineage>
</organism>
<dbReference type="GO" id="GO:0005737">
    <property type="term" value="C:cytoplasm"/>
    <property type="evidence" value="ECO:0007669"/>
    <property type="project" value="TreeGrafter"/>
</dbReference>
<reference evidence="8 10" key="2">
    <citation type="journal article" date="2020" name="Int. J. Syst. Evol. Microbiol.">
        <title>Vagococcus xieshaowenii sp. nov., isolated from snow finch (Montifringilla taczanowskii) cloacal content.</title>
        <authorList>
            <person name="Ge Y."/>
            <person name="Yang J."/>
            <person name="Lai X.H."/>
            <person name="Zhang G."/>
            <person name="Jin D."/>
            <person name="Lu S."/>
            <person name="Wang B."/>
            <person name="Huang Y."/>
            <person name="Huang Y."/>
            <person name="Ren Z."/>
            <person name="Zhang X."/>
            <person name="Xu J."/>
        </authorList>
    </citation>
    <scope>NUCLEOTIDE SEQUENCE [LARGE SCALE GENOMIC DNA]</scope>
    <source>
        <strain evidence="10">personal::cf-49</strain>
        <strain evidence="8">Personal::cf-49</strain>
    </source>
</reference>
<evidence type="ECO:0000256" key="3">
    <source>
        <dbReference type="ARBA" id="ARBA00022723"/>
    </source>
</evidence>
<evidence type="ECO:0000259" key="7">
    <source>
        <dbReference type="Pfam" id="PF12890"/>
    </source>
</evidence>
<comment type="function">
    <text evidence="1 6">Catalyzes the reversible cyclization of carbamoyl aspartate to dihydroorotate.</text>
</comment>
<sequence length="429" mass="46882">MKTTLIINGKELNERNELIQTDIYIKNGNIQMKGQQLQMLHLDSDQIIDAKGALLTPGLVDVHVHFREPGFTHKETIKTGSLSAARGGYTTVCAMPNLDPVPDTVENWQAVERIIEKDAVVNVLQYATITKGLRSEELVDYKALKEAGVFAVTNDGVGVQTAGTMYLAMKEAAKVGLPIVAHTEDESLLFGGCMHHGKKSKELNLPGIISATESSQIARDLLLAEETGAHYHVCHVSTKESVRIIREAKQAGIHVTCEVCPHHLILSEEDIPCDDANYKMNPPLRALDDQAALIEGLLDGTIDCIATDHAPHTTEEKSVSMTEAPFGIVGSETAFSLMYTHFVKTGRFTLKQVVDWMTIKPADVFGLSCGTLNVGSPADIAIYQLDKEVEINPADFESKSINTPFIGEKVLAETLYTFVNGEIVWAKEG</sequence>
<name>A0AAJ5EDT7_9ENTE</name>
<dbReference type="EMBL" id="SRHU01000024">
    <property type="protein sequence ID" value="TFZ40601.1"/>
    <property type="molecule type" value="Genomic_DNA"/>
</dbReference>
<protein>
    <recommendedName>
        <fullName evidence="6">Dihydroorotase</fullName>
        <shortName evidence="6">DHOase</shortName>
        <ecNumber evidence="6">3.5.2.3</ecNumber>
    </recommendedName>
</protein>
<dbReference type="SUPFAM" id="SSF51338">
    <property type="entry name" value="Composite domain of metallo-dependent hydrolases"/>
    <property type="match status" value="1"/>
</dbReference>
<dbReference type="PROSITE" id="PS00483">
    <property type="entry name" value="DIHYDROOROTASE_2"/>
    <property type="match status" value="1"/>
</dbReference>
<dbReference type="GO" id="GO:0008270">
    <property type="term" value="F:zinc ion binding"/>
    <property type="evidence" value="ECO:0007669"/>
    <property type="project" value="UniProtKB-UniRule"/>
</dbReference>
<dbReference type="InterPro" id="IPR004722">
    <property type="entry name" value="DHOase"/>
</dbReference>
<dbReference type="AlphaFoldDB" id="A0AAJ5EDT7"/>
<evidence type="ECO:0000313" key="10">
    <source>
        <dbReference type="Proteomes" id="UP000296883"/>
    </source>
</evidence>
<dbReference type="Proteomes" id="UP000297725">
    <property type="component" value="Unassembled WGS sequence"/>
</dbReference>
<dbReference type="Gene3D" id="3.20.20.140">
    <property type="entry name" value="Metal-dependent hydrolases"/>
    <property type="match status" value="1"/>
</dbReference>
<keyword evidence="10" id="KW-1185">Reference proteome</keyword>
<feature type="binding site" evidence="6">
    <location>
        <position position="182"/>
    </location>
    <ligand>
        <name>Zn(2+)</name>
        <dbReference type="ChEBI" id="CHEBI:29105"/>
        <label>2</label>
    </ligand>
</feature>
<dbReference type="GO" id="GO:0004038">
    <property type="term" value="F:allantoinase activity"/>
    <property type="evidence" value="ECO:0007669"/>
    <property type="project" value="TreeGrafter"/>
</dbReference>
<dbReference type="InterPro" id="IPR002195">
    <property type="entry name" value="Dihydroorotase_CS"/>
</dbReference>
<dbReference type="GO" id="GO:0044205">
    <property type="term" value="P:'de novo' UMP biosynthetic process"/>
    <property type="evidence" value="ECO:0007669"/>
    <property type="project" value="UniProtKB-UniRule"/>
</dbReference>
<dbReference type="InterPro" id="IPR011059">
    <property type="entry name" value="Metal-dep_hydrolase_composite"/>
</dbReference>
<dbReference type="SUPFAM" id="SSF51556">
    <property type="entry name" value="Metallo-dependent hydrolases"/>
    <property type="match status" value="1"/>
</dbReference>
<feature type="active site" evidence="6">
    <location>
        <position position="308"/>
    </location>
</feature>
<feature type="binding site" evidence="6">
    <location>
        <position position="63"/>
    </location>
    <ligand>
        <name>Zn(2+)</name>
        <dbReference type="ChEBI" id="CHEBI:29105"/>
        <label>1</label>
    </ligand>
</feature>
<evidence type="ECO:0000313" key="11">
    <source>
        <dbReference type="Proteomes" id="UP000297725"/>
    </source>
</evidence>
<dbReference type="NCBIfam" id="NF006837">
    <property type="entry name" value="PRK09357.1-2"/>
    <property type="match status" value="1"/>
</dbReference>
<dbReference type="GO" id="GO:0004151">
    <property type="term" value="F:dihydroorotase activity"/>
    <property type="evidence" value="ECO:0007669"/>
    <property type="project" value="UniProtKB-UniRule"/>
</dbReference>
<dbReference type="PANTHER" id="PTHR43668">
    <property type="entry name" value="ALLANTOINASE"/>
    <property type="match status" value="1"/>
</dbReference>
<feature type="binding site" evidence="6">
    <location>
        <position position="308"/>
    </location>
    <ligand>
        <name>Zn(2+)</name>
        <dbReference type="ChEBI" id="CHEBI:29105"/>
        <label>1</label>
    </ligand>
</feature>